<protein>
    <submittedName>
        <fullName evidence="1">Uncharacterized protein</fullName>
    </submittedName>
</protein>
<comment type="caution">
    <text evidence="1">The sequence shown here is derived from an EMBL/GenBank/DDBJ whole genome shotgun (WGS) entry which is preliminary data.</text>
</comment>
<sequence>MRWSGKVEAFYNLIPRSTFQVVCLLATACILNAAMEQCMVGQLNVSYLLCVSSWLQRRTILLSTFAALRAED</sequence>
<dbReference type="EMBL" id="JAVLET010000001">
    <property type="protein sequence ID" value="KAL0474281.1"/>
    <property type="molecule type" value="Genomic_DNA"/>
</dbReference>
<gene>
    <name evidence="1" type="ORF">QR685DRAFT_509361</name>
</gene>
<organism evidence="1 2">
    <name type="scientific">Neurospora intermedia</name>
    <dbReference type="NCBI Taxonomy" id="5142"/>
    <lineage>
        <taxon>Eukaryota</taxon>
        <taxon>Fungi</taxon>
        <taxon>Dikarya</taxon>
        <taxon>Ascomycota</taxon>
        <taxon>Pezizomycotina</taxon>
        <taxon>Sordariomycetes</taxon>
        <taxon>Sordariomycetidae</taxon>
        <taxon>Sordariales</taxon>
        <taxon>Sordariaceae</taxon>
        <taxon>Neurospora</taxon>
    </lineage>
</organism>
<keyword evidence="2" id="KW-1185">Reference proteome</keyword>
<dbReference type="Proteomes" id="UP001451303">
    <property type="component" value="Unassembled WGS sequence"/>
</dbReference>
<proteinExistence type="predicted"/>
<name>A0ABR3DNP9_NEUIN</name>
<evidence type="ECO:0000313" key="2">
    <source>
        <dbReference type="Proteomes" id="UP001451303"/>
    </source>
</evidence>
<evidence type="ECO:0000313" key="1">
    <source>
        <dbReference type="EMBL" id="KAL0474281.1"/>
    </source>
</evidence>
<reference evidence="1 2" key="1">
    <citation type="submission" date="2023-09" db="EMBL/GenBank/DDBJ databases">
        <title>Multi-omics analysis of a traditional fermented food reveals byproduct-associated fungal strains for waste-to-food upcycling.</title>
        <authorList>
            <consortium name="Lawrence Berkeley National Laboratory"/>
            <person name="Rekdal V.M."/>
            <person name="Villalobos-Escobedo J.M."/>
            <person name="Rodriguez-Valeron N."/>
            <person name="Garcia M.O."/>
            <person name="Vasquez D.P."/>
            <person name="Damayanti I."/>
            <person name="Sorensen P.M."/>
            <person name="Baidoo E.E."/>
            <person name="De Carvalho A.C."/>
            <person name="Riley R."/>
            <person name="Lipzen A."/>
            <person name="He G."/>
            <person name="Yan M."/>
            <person name="Haridas S."/>
            <person name="Daum C."/>
            <person name="Yoshinaga Y."/>
            <person name="Ng V."/>
            <person name="Grigoriev I.V."/>
            <person name="Munk R."/>
            <person name="Nuraida L."/>
            <person name="Wijaya C.H."/>
            <person name="Morales P.-C."/>
            <person name="Keasling J.D."/>
        </authorList>
    </citation>
    <scope>NUCLEOTIDE SEQUENCE [LARGE SCALE GENOMIC DNA]</scope>
    <source>
        <strain evidence="1 2">FGSC 2613</strain>
    </source>
</reference>
<accession>A0ABR3DNP9</accession>
<dbReference type="PROSITE" id="PS51257">
    <property type="entry name" value="PROKAR_LIPOPROTEIN"/>
    <property type="match status" value="1"/>
</dbReference>